<name>A0A8B2NGM3_9HYPH</name>
<evidence type="ECO:0000313" key="8">
    <source>
        <dbReference type="Proteomes" id="UP000249590"/>
    </source>
</evidence>
<comment type="similarity">
    <text evidence="1">Belongs to the SCO1/2 family.</text>
</comment>
<reference evidence="7 8" key="1">
    <citation type="submission" date="2018-05" db="EMBL/GenBank/DDBJ databases">
        <title>Acuticoccus sediminis sp. nov., isolated from deep-sea sediment of Indian Ocean.</title>
        <authorList>
            <person name="Liu X."/>
            <person name="Lai Q."/>
            <person name="Du Y."/>
            <person name="Sun F."/>
            <person name="Zhang X."/>
            <person name="Wang S."/>
            <person name="Shao Z."/>
        </authorList>
    </citation>
    <scope>NUCLEOTIDE SEQUENCE [LARGE SCALE GENOMIC DNA]</scope>
    <source>
        <strain evidence="7 8">PTG4-2</strain>
    </source>
</reference>
<gene>
    <name evidence="7" type="ORF">DLJ53_32740</name>
</gene>
<dbReference type="PANTHER" id="PTHR12151:SF25">
    <property type="entry name" value="LINALOOL DEHYDRATASE_ISOMERASE DOMAIN-CONTAINING PROTEIN"/>
    <property type="match status" value="1"/>
</dbReference>
<keyword evidence="2 3" id="KW-0186">Copper</keyword>
<keyword evidence="4" id="KW-1015">Disulfide bond</keyword>
<evidence type="ECO:0000256" key="4">
    <source>
        <dbReference type="PIRSR" id="PIRSR603782-2"/>
    </source>
</evidence>
<feature type="binding site" evidence="3">
    <location>
        <position position="78"/>
    </location>
    <ligand>
        <name>Cu cation</name>
        <dbReference type="ChEBI" id="CHEBI:23378"/>
    </ligand>
</feature>
<dbReference type="FunFam" id="3.40.30.10:FF:000013">
    <property type="entry name" value="Blast:Protein SCO1 homolog, mitochondrial"/>
    <property type="match status" value="1"/>
</dbReference>
<feature type="binding site" evidence="3">
    <location>
        <position position="82"/>
    </location>
    <ligand>
        <name>Cu cation</name>
        <dbReference type="ChEBI" id="CHEBI:23378"/>
    </ligand>
</feature>
<dbReference type="PANTHER" id="PTHR12151">
    <property type="entry name" value="ELECTRON TRANSPORT PROTIN SCO1/SENC FAMILY MEMBER"/>
    <property type="match status" value="1"/>
</dbReference>
<keyword evidence="3" id="KW-0479">Metal-binding</keyword>
<evidence type="ECO:0000256" key="2">
    <source>
        <dbReference type="ARBA" id="ARBA00023008"/>
    </source>
</evidence>
<dbReference type="GO" id="GO:0046872">
    <property type="term" value="F:metal ion binding"/>
    <property type="evidence" value="ECO:0007669"/>
    <property type="project" value="UniProtKB-KW"/>
</dbReference>
<dbReference type="Pfam" id="PF02630">
    <property type="entry name" value="SCO1-SenC"/>
    <property type="match status" value="1"/>
</dbReference>
<protein>
    <submittedName>
        <fullName evidence="7">Electron transport protein SCO1/SenC</fullName>
    </submittedName>
</protein>
<accession>A0A8B2NGM3</accession>
<dbReference type="PROSITE" id="PS51352">
    <property type="entry name" value="THIOREDOXIN_2"/>
    <property type="match status" value="1"/>
</dbReference>
<proteinExistence type="inferred from homology"/>
<dbReference type="Gene3D" id="3.40.30.10">
    <property type="entry name" value="Glutaredoxin"/>
    <property type="match status" value="1"/>
</dbReference>
<dbReference type="CDD" id="cd02968">
    <property type="entry name" value="SCO"/>
    <property type="match status" value="1"/>
</dbReference>
<keyword evidence="5" id="KW-0472">Membrane</keyword>
<dbReference type="InterPro" id="IPR013766">
    <property type="entry name" value="Thioredoxin_domain"/>
</dbReference>
<evidence type="ECO:0000313" key="7">
    <source>
        <dbReference type="EMBL" id="RAH96271.1"/>
    </source>
</evidence>
<dbReference type="EMBL" id="QHHQ01000014">
    <property type="protein sequence ID" value="RAH96271.1"/>
    <property type="molecule type" value="Genomic_DNA"/>
</dbReference>
<feature type="domain" description="Thioredoxin" evidence="6">
    <location>
        <begin position="40"/>
        <end position="205"/>
    </location>
</feature>
<evidence type="ECO:0000256" key="5">
    <source>
        <dbReference type="SAM" id="Phobius"/>
    </source>
</evidence>
<feature type="disulfide bond" description="Redox-active" evidence="4">
    <location>
        <begin position="78"/>
        <end position="82"/>
    </location>
</feature>
<feature type="binding site" evidence="3">
    <location>
        <position position="166"/>
    </location>
    <ligand>
        <name>Cu cation</name>
        <dbReference type="ChEBI" id="CHEBI:23378"/>
    </ligand>
</feature>
<feature type="transmembrane region" description="Helical" evidence="5">
    <location>
        <begin position="7"/>
        <end position="26"/>
    </location>
</feature>
<organism evidence="7 8">
    <name type="scientific">Acuticoccus sediminis</name>
    <dbReference type="NCBI Taxonomy" id="2184697"/>
    <lineage>
        <taxon>Bacteria</taxon>
        <taxon>Pseudomonadati</taxon>
        <taxon>Pseudomonadota</taxon>
        <taxon>Alphaproteobacteria</taxon>
        <taxon>Hyphomicrobiales</taxon>
        <taxon>Amorphaceae</taxon>
        <taxon>Acuticoccus</taxon>
    </lineage>
</organism>
<dbReference type="OrthoDB" id="9790194at2"/>
<keyword evidence="8" id="KW-1185">Reference proteome</keyword>
<dbReference type="Proteomes" id="UP000249590">
    <property type="component" value="Unassembled WGS sequence"/>
</dbReference>
<sequence length="207" mass="22943">MRRRHILRYGSATVALTALTLFAGWWQVDGPPTPSSPGPFPLPLAEMTFKLVDHEGQSVGPQSLVGRPTMVFFGFTYCPDVCPTTLSDITSWLDALGEVAAQLNVIFITVDPARDTVEVLSQYIKYFHAQIRGWTGSAAEISRAARDFRVSYEKVSRDGDAYTMNHTASVFLFDAGGRYISNIDYHESREFAVPKILRAIDTQSDAS</sequence>
<evidence type="ECO:0000259" key="6">
    <source>
        <dbReference type="PROSITE" id="PS51352"/>
    </source>
</evidence>
<dbReference type="SUPFAM" id="SSF52833">
    <property type="entry name" value="Thioredoxin-like"/>
    <property type="match status" value="1"/>
</dbReference>
<keyword evidence="5" id="KW-0812">Transmembrane</keyword>
<comment type="caution">
    <text evidence="7">The sequence shown here is derived from an EMBL/GenBank/DDBJ whole genome shotgun (WGS) entry which is preliminary data.</text>
</comment>
<evidence type="ECO:0000256" key="3">
    <source>
        <dbReference type="PIRSR" id="PIRSR603782-1"/>
    </source>
</evidence>
<dbReference type="InterPro" id="IPR036249">
    <property type="entry name" value="Thioredoxin-like_sf"/>
</dbReference>
<evidence type="ECO:0000256" key="1">
    <source>
        <dbReference type="ARBA" id="ARBA00010996"/>
    </source>
</evidence>
<dbReference type="AlphaFoldDB" id="A0A8B2NGM3"/>
<dbReference type="InterPro" id="IPR003782">
    <property type="entry name" value="SCO1/SenC"/>
</dbReference>
<keyword evidence="5" id="KW-1133">Transmembrane helix</keyword>